<evidence type="ECO:0000256" key="1">
    <source>
        <dbReference type="ARBA" id="ARBA00006525"/>
    </source>
</evidence>
<dbReference type="GO" id="GO:0009294">
    <property type="term" value="P:DNA-mediated transformation"/>
    <property type="evidence" value="ECO:0007669"/>
    <property type="project" value="InterPro"/>
</dbReference>
<dbReference type="Pfam" id="PF17782">
    <property type="entry name" value="WHD_DprA"/>
    <property type="match status" value="1"/>
</dbReference>
<dbReference type="PANTHER" id="PTHR43022:SF1">
    <property type="entry name" value="PROTEIN SMF"/>
    <property type="match status" value="1"/>
</dbReference>
<dbReference type="RefSeq" id="WP_184147959.1">
    <property type="nucleotide sequence ID" value="NZ_JACHFM010000001.1"/>
</dbReference>
<evidence type="ECO:0000259" key="3">
    <source>
        <dbReference type="Pfam" id="PF02481"/>
    </source>
</evidence>
<dbReference type="InterPro" id="IPR036388">
    <property type="entry name" value="WH-like_DNA-bd_sf"/>
</dbReference>
<dbReference type="InterPro" id="IPR041614">
    <property type="entry name" value="DprA_WH"/>
</dbReference>
<evidence type="ECO:0000256" key="2">
    <source>
        <dbReference type="SAM" id="MobiDB-lite"/>
    </source>
</evidence>
<feature type="domain" description="Smf/DprA SLOG" evidence="3">
    <location>
        <begin position="89"/>
        <end position="295"/>
    </location>
</feature>
<dbReference type="Pfam" id="PF02481">
    <property type="entry name" value="DNA_processg_A"/>
    <property type="match status" value="1"/>
</dbReference>
<sequence>MTPPTSTKVPPDALPASPAAQLDWLRLARSRRVGPVTFIRLLRETGSAAAALERLPGLAAAAGVRDYRAAARTDAEAEIATGMAAGARLLLLGSADYPAALALVDDAPPVLWALGDTSLGRRPTVALVGARNASALGRRMASQLARDLGAAGFVVASGLARGIDAAAHRAALDSGTIAAQAGGIDVVYPSENADLAAEMAIRGLRLSEMPPGHAPRAQDFPRRNRIISGLALGVVVIEGALRSGSLITARNAADQGREVMAVPGNPLDARAGGCNALIRDGATLVRDAADVMEALGATLAPGRQRPPPSRPAIPDPPPATGDDLGNRLLELLTQAPVAEDLLIRETGQTAAAVSAALIELELVGRLQRHPGGFVSLA</sequence>
<dbReference type="InterPro" id="IPR003488">
    <property type="entry name" value="DprA"/>
</dbReference>
<protein>
    <submittedName>
        <fullName evidence="5">DNA processing protein</fullName>
    </submittedName>
</protein>
<name>A0A840SLX9_9RHOB</name>
<dbReference type="EMBL" id="JACHFM010000001">
    <property type="protein sequence ID" value="MBB5221615.1"/>
    <property type="molecule type" value="Genomic_DNA"/>
</dbReference>
<keyword evidence="6" id="KW-1185">Reference proteome</keyword>
<reference evidence="5 6" key="1">
    <citation type="submission" date="2020-08" db="EMBL/GenBank/DDBJ databases">
        <title>Genomic Encyclopedia of Type Strains, Phase IV (KMG-IV): sequencing the most valuable type-strain genomes for metagenomic binning, comparative biology and taxonomic classification.</title>
        <authorList>
            <person name="Goeker M."/>
        </authorList>
    </citation>
    <scope>NUCLEOTIDE SEQUENCE [LARGE SCALE GENOMIC DNA]</scope>
    <source>
        <strain evidence="5 6">DSM 101730</strain>
    </source>
</reference>
<organism evidence="5 6">
    <name type="scientific">Amaricoccus macauensis</name>
    <dbReference type="NCBI Taxonomy" id="57001"/>
    <lineage>
        <taxon>Bacteria</taxon>
        <taxon>Pseudomonadati</taxon>
        <taxon>Pseudomonadota</taxon>
        <taxon>Alphaproteobacteria</taxon>
        <taxon>Rhodobacterales</taxon>
        <taxon>Paracoccaceae</taxon>
        <taxon>Amaricoccus</taxon>
    </lineage>
</organism>
<dbReference type="NCBIfam" id="TIGR00732">
    <property type="entry name" value="dprA"/>
    <property type="match status" value="1"/>
</dbReference>
<dbReference type="InterPro" id="IPR057666">
    <property type="entry name" value="DrpA_SLOG"/>
</dbReference>
<evidence type="ECO:0000313" key="5">
    <source>
        <dbReference type="EMBL" id="MBB5221615.1"/>
    </source>
</evidence>
<accession>A0A840SLX9</accession>
<gene>
    <name evidence="5" type="ORF">HNP73_001536</name>
</gene>
<feature type="compositionally biased region" description="Pro residues" evidence="2">
    <location>
        <begin position="304"/>
        <end position="319"/>
    </location>
</feature>
<dbReference type="Gene3D" id="1.10.10.10">
    <property type="entry name" value="Winged helix-like DNA-binding domain superfamily/Winged helix DNA-binding domain"/>
    <property type="match status" value="1"/>
</dbReference>
<comment type="similarity">
    <text evidence="1">Belongs to the DprA/Smf family.</text>
</comment>
<dbReference type="Gene3D" id="3.40.50.450">
    <property type="match status" value="1"/>
</dbReference>
<evidence type="ECO:0000259" key="4">
    <source>
        <dbReference type="Pfam" id="PF17782"/>
    </source>
</evidence>
<dbReference type="Pfam" id="PF21102">
    <property type="entry name" value="DprA_N"/>
    <property type="match status" value="1"/>
</dbReference>
<feature type="domain" description="DprA winged helix" evidence="4">
    <location>
        <begin position="314"/>
        <end position="372"/>
    </location>
</feature>
<dbReference type="PANTHER" id="PTHR43022">
    <property type="entry name" value="PROTEIN SMF"/>
    <property type="match status" value="1"/>
</dbReference>
<proteinExistence type="inferred from homology"/>
<feature type="region of interest" description="Disordered" evidence="2">
    <location>
        <begin position="299"/>
        <end position="324"/>
    </location>
</feature>
<comment type="caution">
    <text evidence="5">The sequence shown here is derived from an EMBL/GenBank/DDBJ whole genome shotgun (WGS) entry which is preliminary data.</text>
</comment>
<evidence type="ECO:0000313" key="6">
    <source>
        <dbReference type="Proteomes" id="UP000549457"/>
    </source>
</evidence>
<dbReference type="SUPFAM" id="SSF102405">
    <property type="entry name" value="MCP/YpsA-like"/>
    <property type="match status" value="1"/>
</dbReference>
<dbReference type="AlphaFoldDB" id="A0A840SLX9"/>
<dbReference type="Proteomes" id="UP000549457">
    <property type="component" value="Unassembled WGS sequence"/>
</dbReference>